<sequence>MIAQMDIPSILHALRNTGKVNREILLILKMSLYSGVDFHGVLSLKMSCSLVVEHETPKDKNLIVLVDEESGEASLDPFSSGRLLAEEGKPDSLTLLHFTKNPAGKSPGGKLFFSVGVEGPLSLERTPKEHKKMSERNRPRQEHAMNLLEEGGLQLSADELQNLESILFSEEGRRVFGDAFPRGSSTAGPELLPMEQQLFIPPQLTAEEILTGIAMDHCYIAQSSRMLKVASVETNRAAPTPSEESPSDDLDSTLASMHAEEEPLKDSDQDGSSNDDISPMRRSQRQLERQEKEKADRIRAENRQMLEREKEAMLMATVGTKVDKDLIPPTDEGAPPIAIDEKRKSTSVKGKSEEIRDHAPKIDKKPREVKKVDHPEHPKRHTPDPPRPEESNIEGLTLIKLGAKPPPSHVADAIAKLKHQADNGTPLHKTKKEIRKQTKTLEPELFSKPDVLISEHGRRENDKKQETPCDILYSTSLDSGETKSSLDKLCKDEENQPDVRTEVTDEKSILLSSRSVSDDFPKLKESENQKIKESGLKRTDLSKTSVTNRIPANKTGVKQRLGPEEAMMNIKNSSMGEKVVNKGLMTSTAQEKAKEVSSGISRTEKSVSILKQRHSSASGKSEEHTKPSSGAPVSLNKMHKSLPQMKTANLETGGEKVKEKKKRKRRKKIRSVNTGASESSKAQSDMECEESDNPIPEDEDDDALKIVYDDEDEDEDDDDDDDDDDEEEEGAEDDSENDPNRLWCICQKPHDNRKMETRQKQDGAVNVHKTVKFSAEQKRVILLYHFRSGLKPQQAFEEMKKNIRDDAPGRTMVFKWFQRFEVGHFEVTDDPRSDGMVAAVAKFLGEEPSATTKRLADVFQVSKTSISSILHDQLDYSKKSARWVPCLLKLEKETRVNFCKMFLEDFEDGNSPNFQKPGKKMEKQGISWFCPNCKDKQSKGNDTPSKKHQSAPKPNPNIDKSLKLDKSVQKKRRMIGKQKSLMKKWKGGEKSDEKQLCVVSGCGKKVEQHSVFCSDECIEKHVAAVKEGKVASRAMSGKSNPLPVEARVTLFERSSGHIISGHEAPTIANLTSWLKQNPSYEVLITPSRLSAAKFYSNLGKTLGKGGLRPQALTMKHSDGQPQIGGSSAASGIKEEEIPDKKREHEKKEKSKKEREQSEKGKPDQDLKKKEPERSKKDHQEKKEPEKEQVKKDQDKAKKEKRAKEEEESTRKFVRTHLKTSLMTRLKDAPDMHMSEEKVDNLVKAVEEEMHSVFRSTSLKYKNKFRSLNFNLKDAKNQGLFRKVCLGEISPQALVQMSPEDLASKELAEWRERETKHQLEMIKKNELEWLQHGEIYLVKTHKGEVVIEGEDGLPSDKAKKGPEELKLPEQEPIVDLGLAPPGNGSSLLEDTTSHHGSHLYDMNCRICTGKEEPKILPSQKAKEMHKNLAKQKGRDRRKGKETGEGKRSQRPFPIQDRELEEIRRREEALEREIEEMKREYQEELKREEEEEKYLEKKIQNVLAEARQVEEASDDSPLSSSRSLHGHAGDDGTPASNDSPSSLPSVWKGFVHMADVVTCLTSAYQVSGFCDKLTTDLPDTLDIVGRIDPSTVWEYVAKMKKSGTKEITVLRFHPGNEGEESAYVLFYKYLWTRSRFGVVGNAHKMVKDFYIFPLASHAPVPQILLPLDGPGFEEKRPHLLLGVLIRHKRTRSTEEERRWLLKPVVSPSGAGGAVMHLDKHSGSFTPPLPMEDSQTPPGSPPTKKRAPYVPTMRKRKSESGLDLEVSYHPEVNQGSSRTIVPLLKMFFTSRNMMNGPNLAAVTQSHPLLHIKSRIPSPACHDSPRTKNDFAEAMSKNGATVGHISPACLLPRQRP</sequence>
<dbReference type="GO" id="GO:0005634">
    <property type="term" value="C:nucleus"/>
    <property type="evidence" value="ECO:0007669"/>
    <property type="project" value="UniProtKB-SubCell"/>
</dbReference>
<feature type="region of interest" description="Disordered" evidence="5">
    <location>
        <begin position="1718"/>
        <end position="1755"/>
    </location>
</feature>
<dbReference type="InterPro" id="IPR041426">
    <property type="entry name" value="Mos1_HTH"/>
</dbReference>
<evidence type="ECO:0000313" key="8">
    <source>
        <dbReference type="Proteomes" id="UP000677054"/>
    </source>
</evidence>
<accession>A0A7R9A3H9</accession>
<dbReference type="Pfam" id="PF07744">
    <property type="entry name" value="SPOC"/>
    <property type="match status" value="1"/>
</dbReference>
<dbReference type="Gene3D" id="3.40.5.120">
    <property type="match status" value="1"/>
</dbReference>
<dbReference type="SMART" id="SM00592">
    <property type="entry name" value="BRK"/>
    <property type="match status" value="1"/>
</dbReference>
<keyword evidence="2" id="KW-0805">Transcription regulation</keyword>
<feature type="compositionally biased region" description="Basic and acidic residues" evidence="5">
    <location>
        <begin position="435"/>
        <end position="467"/>
    </location>
</feature>
<dbReference type="SUPFAM" id="SSF46942">
    <property type="entry name" value="Elongation factor TFIIS domain 2"/>
    <property type="match status" value="1"/>
</dbReference>
<feature type="region of interest" description="Disordered" evidence="5">
    <location>
        <begin position="583"/>
        <end position="743"/>
    </location>
</feature>
<feature type="compositionally biased region" description="Basic residues" evidence="5">
    <location>
        <begin position="1426"/>
        <end position="1436"/>
    </location>
</feature>
<keyword evidence="3" id="KW-0804">Transcription</keyword>
<evidence type="ECO:0000256" key="3">
    <source>
        <dbReference type="ARBA" id="ARBA00023163"/>
    </source>
</evidence>
<feature type="compositionally biased region" description="Basic and acidic residues" evidence="5">
    <location>
        <begin position="1132"/>
        <end position="1210"/>
    </location>
</feature>
<reference evidence="7" key="1">
    <citation type="submission" date="2020-11" db="EMBL/GenBank/DDBJ databases">
        <authorList>
            <person name="Tran Van P."/>
        </authorList>
    </citation>
    <scope>NUCLEOTIDE SEQUENCE</scope>
</reference>
<feature type="compositionally biased region" description="Basic and acidic residues" evidence="5">
    <location>
        <begin position="1414"/>
        <end position="1425"/>
    </location>
</feature>
<feature type="compositionally biased region" description="Basic and acidic residues" evidence="5">
    <location>
        <begin position="258"/>
        <end position="268"/>
    </location>
</feature>
<dbReference type="InterPro" id="IPR006576">
    <property type="entry name" value="BRK_domain"/>
</dbReference>
<dbReference type="Pfam" id="PF17906">
    <property type="entry name" value="HTH_48"/>
    <property type="match status" value="1"/>
</dbReference>
<feature type="compositionally biased region" description="Polar residues" evidence="5">
    <location>
        <begin position="671"/>
        <end position="683"/>
    </location>
</feature>
<dbReference type="EMBL" id="CAJPEV010000726">
    <property type="protein sequence ID" value="CAG0887940.1"/>
    <property type="molecule type" value="Genomic_DNA"/>
</dbReference>
<dbReference type="Pfam" id="PF07500">
    <property type="entry name" value="TFIIS_M"/>
    <property type="match status" value="1"/>
</dbReference>
<feature type="compositionally biased region" description="Acidic residues" evidence="5">
    <location>
        <begin position="686"/>
        <end position="702"/>
    </location>
</feature>
<feature type="compositionally biased region" description="Basic and acidic residues" evidence="5">
    <location>
        <begin position="285"/>
        <end position="307"/>
    </location>
</feature>
<feature type="compositionally biased region" description="Basic residues" evidence="5">
    <location>
        <begin position="1740"/>
        <end position="1754"/>
    </location>
</feature>
<dbReference type="EMBL" id="LR900243">
    <property type="protein sequence ID" value="CAD7244850.1"/>
    <property type="molecule type" value="Genomic_DNA"/>
</dbReference>
<feature type="region of interest" description="Disordered" evidence="5">
    <location>
        <begin position="1107"/>
        <end position="1212"/>
    </location>
</feature>
<evidence type="ECO:0000259" key="6">
    <source>
        <dbReference type="PROSITE" id="PS51321"/>
    </source>
</evidence>
<feature type="compositionally biased region" description="Basic and acidic residues" evidence="5">
    <location>
        <begin position="480"/>
        <end position="506"/>
    </location>
</feature>
<protein>
    <recommendedName>
        <fullName evidence="6">TFIIS central domain-containing protein</fullName>
    </recommendedName>
</protein>
<dbReference type="InterPro" id="IPR012921">
    <property type="entry name" value="SPOC_C"/>
</dbReference>
<feature type="compositionally biased region" description="Basic residues" evidence="5">
    <location>
        <begin position="659"/>
        <end position="670"/>
    </location>
</feature>
<dbReference type="PROSITE" id="PS51321">
    <property type="entry name" value="TFIIS_CENTRAL"/>
    <property type="match status" value="1"/>
</dbReference>
<dbReference type="GO" id="GO:0006351">
    <property type="term" value="P:DNA-templated transcription"/>
    <property type="evidence" value="ECO:0007669"/>
    <property type="project" value="InterPro"/>
</dbReference>
<feature type="region of interest" description="Disordered" evidence="5">
    <location>
        <begin position="324"/>
        <end position="392"/>
    </location>
</feature>
<evidence type="ECO:0000256" key="2">
    <source>
        <dbReference type="ARBA" id="ARBA00023015"/>
    </source>
</evidence>
<evidence type="ECO:0000256" key="1">
    <source>
        <dbReference type="ARBA" id="ARBA00004123"/>
    </source>
</evidence>
<dbReference type="Pfam" id="PF07533">
    <property type="entry name" value="BRK"/>
    <property type="match status" value="1"/>
</dbReference>
<evidence type="ECO:0000256" key="5">
    <source>
        <dbReference type="SAM" id="MobiDB-lite"/>
    </source>
</evidence>
<dbReference type="InterPro" id="IPR037259">
    <property type="entry name" value="BRK_sf"/>
</dbReference>
<dbReference type="InterPro" id="IPR036575">
    <property type="entry name" value="TFIIS_cen_dom_sf"/>
</dbReference>
<keyword evidence="4" id="KW-0539">Nucleus</keyword>
<dbReference type="OrthoDB" id="1884872at2759"/>
<dbReference type="Gene3D" id="1.10.472.30">
    <property type="entry name" value="Transcription elongation factor S-II, central domain"/>
    <property type="match status" value="1"/>
</dbReference>
<feature type="compositionally biased region" description="Basic and acidic residues" evidence="5">
    <location>
        <begin position="339"/>
        <end position="390"/>
    </location>
</feature>
<feature type="domain" description="TFIIS central" evidence="6">
    <location>
        <begin position="1209"/>
        <end position="1329"/>
    </location>
</feature>
<comment type="subcellular location">
    <subcellularLocation>
        <location evidence="1">Nucleus</location>
    </subcellularLocation>
</comment>
<evidence type="ECO:0000313" key="7">
    <source>
        <dbReference type="EMBL" id="CAD7244850.1"/>
    </source>
</evidence>
<organism evidence="7">
    <name type="scientific">Darwinula stevensoni</name>
    <dbReference type="NCBI Taxonomy" id="69355"/>
    <lineage>
        <taxon>Eukaryota</taxon>
        <taxon>Metazoa</taxon>
        <taxon>Ecdysozoa</taxon>
        <taxon>Arthropoda</taxon>
        <taxon>Crustacea</taxon>
        <taxon>Oligostraca</taxon>
        <taxon>Ostracoda</taxon>
        <taxon>Podocopa</taxon>
        <taxon>Podocopida</taxon>
        <taxon>Darwinulocopina</taxon>
        <taxon>Darwinuloidea</taxon>
        <taxon>Darwinulidae</taxon>
        <taxon>Darwinula</taxon>
    </lineage>
</organism>
<feature type="region of interest" description="Disordered" evidence="5">
    <location>
        <begin position="232"/>
        <end position="307"/>
    </location>
</feature>
<keyword evidence="8" id="KW-1185">Reference proteome</keyword>
<feature type="compositionally biased region" description="Basic and acidic residues" evidence="5">
    <location>
        <begin position="1437"/>
        <end position="1446"/>
    </location>
</feature>
<feature type="compositionally biased region" description="Basic and acidic residues" evidence="5">
    <location>
        <begin position="518"/>
        <end position="541"/>
    </location>
</feature>
<feature type="compositionally biased region" description="Polar residues" evidence="5">
    <location>
        <begin position="1119"/>
        <end position="1129"/>
    </location>
</feature>
<dbReference type="Proteomes" id="UP000677054">
    <property type="component" value="Unassembled WGS sequence"/>
</dbReference>
<gene>
    <name evidence="7" type="ORF">DSTB1V02_LOCUS4737</name>
</gene>
<dbReference type="PANTHER" id="PTHR11477">
    <property type="entry name" value="TRANSCRIPTION FACTOR S-II ZINC FINGER DOMAIN-CONTAINING PROTEIN"/>
    <property type="match status" value="1"/>
</dbReference>
<feature type="region of interest" description="Disordered" evidence="5">
    <location>
        <begin position="1505"/>
        <end position="1539"/>
    </location>
</feature>
<evidence type="ECO:0000256" key="4">
    <source>
        <dbReference type="ARBA" id="ARBA00023242"/>
    </source>
</evidence>
<name>A0A7R9A3H9_9CRUS</name>
<feature type="region of interest" description="Disordered" evidence="5">
    <location>
        <begin position="936"/>
        <end position="961"/>
    </location>
</feature>
<dbReference type="SMART" id="SM00510">
    <property type="entry name" value="TFS2M"/>
    <property type="match status" value="1"/>
</dbReference>
<dbReference type="InterPro" id="IPR003618">
    <property type="entry name" value="TFIIS_cen_dom"/>
</dbReference>
<proteinExistence type="predicted"/>
<dbReference type="CDD" id="cd21541">
    <property type="entry name" value="SPOC_PHF3-like"/>
    <property type="match status" value="1"/>
</dbReference>
<feature type="compositionally biased region" description="Acidic residues" evidence="5">
    <location>
        <begin position="709"/>
        <end position="737"/>
    </location>
</feature>
<feature type="region of interest" description="Disordered" evidence="5">
    <location>
        <begin position="419"/>
        <end position="506"/>
    </location>
</feature>
<dbReference type="SUPFAM" id="SSF160481">
    <property type="entry name" value="BRK domain-like"/>
    <property type="match status" value="1"/>
</dbReference>
<dbReference type="PANTHER" id="PTHR11477:SF51">
    <property type="entry name" value="PROTEIN PARTNER OF SNF, ISOFORM B"/>
    <property type="match status" value="1"/>
</dbReference>
<feature type="region of interest" description="Disordered" evidence="5">
    <location>
        <begin position="518"/>
        <end position="559"/>
    </location>
</feature>
<feature type="region of interest" description="Disordered" evidence="5">
    <location>
        <begin position="1414"/>
        <end position="1458"/>
    </location>
</feature>